<dbReference type="GO" id="GO:0006397">
    <property type="term" value="P:mRNA processing"/>
    <property type="evidence" value="ECO:0007669"/>
    <property type="project" value="UniProtKB-KW"/>
</dbReference>
<feature type="compositionally biased region" description="Basic and acidic residues" evidence="5">
    <location>
        <begin position="312"/>
        <end position="339"/>
    </location>
</feature>
<accession>A0A7N2LXY2</accession>
<evidence type="ECO:0000313" key="8">
    <source>
        <dbReference type="Proteomes" id="UP000594261"/>
    </source>
</evidence>
<name>A0A7N2LXY2_QUELO</name>
<evidence type="ECO:0000313" key="7">
    <source>
        <dbReference type="EnsemblPlants" id="QL06p020003:mrna"/>
    </source>
</evidence>
<dbReference type="FunFam" id="3.30.70.330:FF:000879">
    <property type="entry name" value="Splicing factor U2af large subunit A"/>
    <property type="match status" value="1"/>
</dbReference>
<dbReference type="InterPro" id="IPR035979">
    <property type="entry name" value="RBD_domain_sf"/>
</dbReference>
<reference evidence="7 8" key="1">
    <citation type="journal article" date="2016" name="G3 (Bethesda)">
        <title>First Draft Assembly and Annotation of the Genome of a California Endemic Oak Quercus lobata Nee (Fagaceae).</title>
        <authorList>
            <person name="Sork V.L."/>
            <person name="Fitz-Gibbon S.T."/>
            <person name="Puiu D."/>
            <person name="Crepeau M."/>
            <person name="Gugger P.F."/>
            <person name="Sherman R."/>
            <person name="Stevens K."/>
            <person name="Langley C.H."/>
            <person name="Pellegrini M."/>
            <person name="Salzberg S.L."/>
        </authorList>
    </citation>
    <scope>NUCLEOTIDE SEQUENCE [LARGE SCALE GENOMIC DNA]</scope>
    <source>
        <strain evidence="7 8">cv. SW786</strain>
    </source>
</reference>
<dbReference type="AlphaFoldDB" id="A0A7N2LXY2"/>
<feature type="domain" description="RRM" evidence="6">
    <location>
        <begin position="465"/>
        <end position="548"/>
    </location>
</feature>
<reference evidence="7" key="2">
    <citation type="submission" date="2021-01" db="UniProtKB">
        <authorList>
            <consortium name="EnsemblPlants"/>
        </authorList>
    </citation>
    <scope>IDENTIFICATION</scope>
</reference>
<proteinExistence type="predicted"/>
<feature type="compositionally biased region" description="Basic residues" evidence="5">
    <location>
        <begin position="156"/>
        <end position="165"/>
    </location>
</feature>
<dbReference type="FunCoup" id="A0A7N2LXY2">
    <property type="interactions" value="1088"/>
</dbReference>
<dbReference type="GO" id="GO:0003723">
    <property type="term" value="F:RNA binding"/>
    <property type="evidence" value="ECO:0007669"/>
    <property type="project" value="UniProtKB-UniRule"/>
</dbReference>
<evidence type="ECO:0000256" key="1">
    <source>
        <dbReference type="ARBA" id="ARBA00022664"/>
    </source>
</evidence>
<protein>
    <recommendedName>
        <fullName evidence="6">RRM domain-containing protein</fullName>
    </recommendedName>
</protein>
<sequence>MNRSSRKTNRSSRLKEKHDKSSRHSLREYDEESAARTRPFSFDEIMLRRENKLLSENVKEGTFESGNILLKEETIENVSDAFESERGYKHNNDSSPAVEKHVSEKLVKASSRKKEENSSMKEDALVKRKDRESRVSNTELKDKDNKDMSYKDRLGRNNHQKHVRRKNDEWSTDDSENEPEKKHSRDLADRDRPAERSREDLERGSKRKYKNGVDETNRDRNTAKKHDPRKQHDLDISDRKERKESSKSRYEESRKRRRSRSREREDRNKRSISLSTREESRKRRRSRSREREDKNRRSISPSTRAHKHNSHHGGEHRELSSHSLRDRSGRQHSDIDRNRVSSNGSSSHYRRHSGYTSGLGGYSPRKRKTEAAIKTPSPYGRSPEKKSAGWDLPPVGTAAVVSGSDPSNFQSSKQDVASTGNEIVNAVSAASTTVKSLSTVSNSFLSKKNYSFDSVQLTQATRPMRRLYVENIPASASEKAVVECFNKFLLASGVSHIQEPQPCINCIMYKEKGQALVEFLTPEDALAALSFDGGSFSGSVLKVRRPKDFVEVAVPYLCLHLGSKLRLLVTLNTRNCFVSSRVFYCTSNDLFVPLRFQTVAIFMQTGDLEKSAAAVDSISDIVEDSPNKIFIGGISKFISSKMLMEIVSVFGPLKAYHFEVNEELSERCAFLEYVDQSVTPKACAGLNGMKLGGRVLTVVQAISDALFLENGGNSICYGIPEHAKPLLKQPTEVLKLKNVFNPESLLLLPEPEVEEVLEDIRLECARFGTVKSVKVVKQSNSHMSTSGTFEVIDNGESAGAWQDLSHDDEKTETETSGKDDDHDTGKISETDFLGDIKELKEDEIILRRTCFNDDGPADDNGENKSCQMGLLDSNVVVEDYENISDGVPEELANQLNSQNQSDCHDEKVADIIEAKDISLENNLMVEDQSTLGEADNKLQEASVGMDGIVATESAAAERGENEEQDCDLGHVFELGCVFVEYGRTEASCVAAHCLHGRLFDERIVTVEFVALDLYRVRFPK</sequence>
<feature type="compositionally biased region" description="Basic and acidic residues" evidence="5">
    <location>
        <begin position="178"/>
        <end position="204"/>
    </location>
</feature>
<dbReference type="Gramene" id="QL06p020003:mrna">
    <property type="protein sequence ID" value="QL06p020003:mrna"/>
    <property type="gene ID" value="QL06p020003"/>
</dbReference>
<feature type="compositionally biased region" description="Basic residues" evidence="5">
    <location>
        <begin position="1"/>
        <end position="12"/>
    </location>
</feature>
<dbReference type="InParanoid" id="A0A7N2LXY2"/>
<feature type="region of interest" description="Disordered" evidence="5">
    <location>
        <begin position="800"/>
        <end position="829"/>
    </location>
</feature>
<feature type="region of interest" description="Disordered" evidence="5">
    <location>
        <begin position="81"/>
        <end position="414"/>
    </location>
</feature>
<evidence type="ECO:0000256" key="5">
    <source>
        <dbReference type="SAM" id="MobiDB-lite"/>
    </source>
</evidence>
<feature type="compositionally biased region" description="Basic and acidic residues" evidence="5">
    <location>
        <begin position="211"/>
        <end position="254"/>
    </location>
</feature>
<dbReference type="InterPro" id="IPR000504">
    <property type="entry name" value="RRM_dom"/>
</dbReference>
<dbReference type="EnsemblPlants" id="QL06p020003:mrna">
    <property type="protein sequence ID" value="QL06p020003:mrna"/>
    <property type="gene ID" value="QL06p020003"/>
</dbReference>
<keyword evidence="3" id="KW-0508">mRNA splicing</keyword>
<dbReference type="GO" id="GO:0008380">
    <property type="term" value="P:RNA splicing"/>
    <property type="evidence" value="ECO:0007669"/>
    <property type="project" value="UniProtKB-KW"/>
</dbReference>
<evidence type="ECO:0000256" key="2">
    <source>
        <dbReference type="ARBA" id="ARBA00022884"/>
    </source>
</evidence>
<feature type="domain" description="RRM" evidence="6">
    <location>
        <begin position="627"/>
        <end position="703"/>
    </location>
</feature>
<dbReference type="SUPFAM" id="SSF54928">
    <property type="entry name" value="RNA-binding domain, RBD"/>
    <property type="match status" value="3"/>
</dbReference>
<dbReference type="Pfam" id="PF00076">
    <property type="entry name" value="RRM_1"/>
    <property type="match status" value="1"/>
</dbReference>
<evidence type="ECO:0000256" key="3">
    <source>
        <dbReference type="ARBA" id="ARBA00023187"/>
    </source>
</evidence>
<dbReference type="InterPro" id="IPR012677">
    <property type="entry name" value="Nucleotide-bd_a/b_plait_sf"/>
</dbReference>
<feature type="region of interest" description="Disordered" evidence="5">
    <location>
        <begin position="1"/>
        <end position="40"/>
    </location>
</feature>
<evidence type="ECO:0000256" key="4">
    <source>
        <dbReference type="PROSITE-ProRule" id="PRU00176"/>
    </source>
</evidence>
<dbReference type="EMBL" id="LRBV02000006">
    <property type="status" value="NOT_ANNOTATED_CDS"/>
    <property type="molecule type" value="Genomic_DNA"/>
</dbReference>
<dbReference type="OMA" id="EDKRTHD"/>
<keyword evidence="2 4" id="KW-0694">RNA-binding</keyword>
<feature type="compositionally biased region" description="Basic and acidic residues" evidence="5">
    <location>
        <begin position="83"/>
        <end position="155"/>
    </location>
</feature>
<dbReference type="PROSITE" id="PS50102">
    <property type="entry name" value="RRM"/>
    <property type="match status" value="2"/>
</dbReference>
<organism evidence="7 8">
    <name type="scientific">Quercus lobata</name>
    <name type="common">Valley oak</name>
    <dbReference type="NCBI Taxonomy" id="97700"/>
    <lineage>
        <taxon>Eukaryota</taxon>
        <taxon>Viridiplantae</taxon>
        <taxon>Streptophyta</taxon>
        <taxon>Embryophyta</taxon>
        <taxon>Tracheophyta</taxon>
        <taxon>Spermatophyta</taxon>
        <taxon>Magnoliopsida</taxon>
        <taxon>eudicotyledons</taxon>
        <taxon>Gunneridae</taxon>
        <taxon>Pentapetalae</taxon>
        <taxon>rosids</taxon>
        <taxon>fabids</taxon>
        <taxon>Fagales</taxon>
        <taxon>Fagaceae</taxon>
        <taxon>Quercus</taxon>
    </lineage>
</organism>
<feature type="compositionally biased region" description="Basic and acidic residues" evidence="5">
    <location>
        <begin position="804"/>
        <end position="829"/>
    </location>
</feature>
<evidence type="ECO:0000259" key="6">
    <source>
        <dbReference type="PROSITE" id="PS50102"/>
    </source>
</evidence>
<keyword evidence="8" id="KW-1185">Reference proteome</keyword>
<dbReference type="Gene3D" id="3.30.70.330">
    <property type="match status" value="5"/>
</dbReference>
<dbReference type="Proteomes" id="UP000594261">
    <property type="component" value="Chromosome 6"/>
</dbReference>
<dbReference type="SMART" id="SM00360">
    <property type="entry name" value="RRM"/>
    <property type="match status" value="2"/>
</dbReference>
<dbReference type="PANTHER" id="PTHR23139">
    <property type="entry name" value="RNA-BINDING PROTEIN"/>
    <property type="match status" value="1"/>
</dbReference>
<feature type="compositionally biased region" description="Polar residues" evidence="5">
    <location>
        <begin position="404"/>
        <end position="414"/>
    </location>
</feature>
<keyword evidence="1" id="KW-0507">mRNA processing</keyword>